<evidence type="ECO:0000313" key="2">
    <source>
        <dbReference type="Proteomes" id="UP001239111"/>
    </source>
</evidence>
<sequence length="151" mass="16850">MEICYFDITFIRIFTRLSTTIGNDIDDPKSPKKSKASSLKTTSSTYNNAMHPVIKQGRVGGGGNSLVHRDNDTSCEGKSYRSTERDRPMIRPSKCVWTGTQIHPCKPYRHIERVNERTDAALPSSGRCINPCGFSSRRSSFDDVSEASDVN</sequence>
<comment type="caution">
    <text evidence="1">The sequence shown here is derived from an EMBL/GenBank/DDBJ whole genome shotgun (WGS) entry which is preliminary data.</text>
</comment>
<accession>A0ACC2NDA4</accession>
<name>A0ACC2NDA4_9HYME</name>
<reference evidence="1" key="1">
    <citation type="submission" date="2023-04" db="EMBL/GenBank/DDBJ databases">
        <title>A chromosome-level genome assembly of the parasitoid wasp Eretmocerus hayati.</title>
        <authorList>
            <person name="Zhong Y."/>
            <person name="Liu S."/>
            <person name="Liu Y."/>
        </authorList>
    </citation>
    <scope>NUCLEOTIDE SEQUENCE</scope>
    <source>
        <strain evidence="1">ZJU_SS_LIU_2023</strain>
    </source>
</reference>
<gene>
    <name evidence="1" type="ORF">QAD02_010314</name>
</gene>
<protein>
    <submittedName>
        <fullName evidence="1">Uncharacterized protein</fullName>
    </submittedName>
</protein>
<keyword evidence="2" id="KW-1185">Reference proteome</keyword>
<dbReference type="EMBL" id="CM056744">
    <property type="protein sequence ID" value="KAJ8668651.1"/>
    <property type="molecule type" value="Genomic_DNA"/>
</dbReference>
<evidence type="ECO:0000313" key="1">
    <source>
        <dbReference type="EMBL" id="KAJ8668651.1"/>
    </source>
</evidence>
<organism evidence="1 2">
    <name type="scientific">Eretmocerus hayati</name>
    <dbReference type="NCBI Taxonomy" id="131215"/>
    <lineage>
        <taxon>Eukaryota</taxon>
        <taxon>Metazoa</taxon>
        <taxon>Ecdysozoa</taxon>
        <taxon>Arthropoda</taxon>
        <taxon>Hexapoda</taxon>
        <taxon>Insecta</taxon>
        <taxon>Pterygota</taxon>
        <taxon>Neoptera</taxon>
        <taxon>Endopterygota</taxon>
        <taxon>Hymenoptera</taxon>
        <taxon>Apocrita</taxon>
        <taxon>Proctotrupomorpha</taxon>
        <taxon>Chalcidoidea</taxon>
        <taxon>Aphelinidae</taxon>
        <taxon>Aphelininae</taxon>
        <taxon>Eretmocerus</taxon>
    </lineage>
</organism>
<proteinExistence type="predicted"/>
<dbReference type="Proteomes" id="UP001239111">
    <property type="component" value="Chromosome 4"/>
</dbReference>